<dbReference type="RefSeq" id="WP_379793165.1">
    <property type="nucleotide sequence ID" value="NZ_JBHSQB010000019.1"/>
</dbReference>
<evidence type="ECO:0000313" key="2">
    <source>
        <dbReference type="Proteomes" id="UP001596287"/>
    </source>
</evidence>
<evidence type="ECO:0000313" key="1">
    <source>
        <dbReference type="EMBL" id="MFC6098169.1"/>
    </source>
</evidence>
<dbReference type="EMBL" id="JBHSQB010000019">
    <property type="protein sequence ID" value="MFC6098169.1"/>
    <property type="molecule type" value="Genomic_DNA"/>
</dbReference>
<comment type="caution">
    <text evidence="1">The sequence shown here is derived from an EMBL/GenBank/DDBJ whole genome shotgun (WGS) entry which is preliminary data.</text>
</comment>
<protein>
    <recommendedName>
        <fullName evidence="3">Multidrug transporter</fullName>
    </recommendedName>
</protein>
<dbReference type="PANTHER" id="PTHR41339:SF1">
    <property type="entry name" value="SECRETED PROTEIN"/>
    <property type="match status" value="1"/>
</dbReference>
<gene>
    <name evidence="1" type="ORF">ACFPVY_16070</name>
</gene>
<dbReference type="SUPFAM" id="SSF51126">
    <property type="entry name" value="Pectin lyase-like"/>
    <property type="match status" value="1"/>
</dbReference>
<organism evidence="1 2">
    <name type="scientific">Flavobacterium qiangtangense</name>
    <dbReference type="NCBI Taxonomy" id="1442595"/>
    <lineage>
        <taxon>Bacteria</taxon>
        <taxon>Pseudomonadati</taxon>
        <taxon>Bacteroidota</taxon>
        <taxon>Flavobacteriia</taxon>
        <taxon>Flavobacteriales</taxon>
        <taxon>Flavobacteriaceae</taxon>
        <taxon>Flavobacterium</taxon>
    </lineage>
</organism>
<sequence length="379" mass="39300">MKKLVFSLAILGAMVTGCSSDDNNDNNGPVVPETGVLSGNITQDMTLNAGTLYTLRGSTYVKPGVTLTIPAGTRIEADTEFEEVAFLGVEKGAKIMAQGTAANPIVFTSNATNPAPQDWGGLVICGNAVTNLGVNAQAEVTGLTYGGTNPADNSGVLSHIIVEYSGNLINDDAEFNGVTFYAVGSGTQVNDILVYQGSDDGFEWFGGSVNATNLAAIGCQDDSFDWTEGWNGTVTNLYSDQSSATNFSADSRGIEADNSATNATLAPISNPTLTNVTLIGRNNPNVTKEAGAWLRRGTYATISNLYISGFTSTVSGSGFGINFDGAESQAFFTANKLNNVTIANVTTVSNLTAGFNATTTATGAGAGAAQPTWMDWMDL</sequence>
<dbReference type="Proteomes" id="UP001596287">
    <property type="component" value="Unassembled WGS sequence"/>
</dbReference>
<name>A0ABW1PRH6_9FLAO</name>
<dbReference type="InterPro" id="IPR011050">
    <property type="entry name" value="Pectin_lyase_fold/virulence"/>
</dbReference>
<dbReference type="PROSITE" id="PS51257">
    <property type="entry name" value="PROKAR_LIPOPROTEIN"/>
    <property type="match status" value="1"/>
</dbReference>
<dbReference type="PANTHER" id="PTHR41339">
    <property type="entry name" value="LIPL48"/>
    <property type="match status" value="1"/>
</dbReference>
<reference evidence="2" key="1">
    <citation type="journal article" date="2019" name="Int. J. Syst. Evol. Microbiol.">
        <title>The Global Catalogue of Microorganisms (GCM) 10K type strain sequencing project: providing services to taxonomists for standard genome sequencing and annotation.</title>
        <authorList>
            <consortium name="The Broad Institute Genomics Platform"/>
            <consortium name="The Broad Institute Genome Sequencing Center for Infectious Disease"/>
            <person name="Wu L."/>
            <person name="Ma J."/>
        </authorList>
    </citation>
    <scope>NUCLEOTIDE SEQUENCE [LARGE SCALE GENOMIC DNA]</scope>
    <source>
        <strain evidence="2">CCUG 49679</strain>
    </source>
</reference>
<evidence type="ECO:0008006" key="3">
    <source>
        <dbReference type="Google" id="ProtNLM"/>
    </source>
</evidence>
<accession>A0ABW1PRH6</accession>
<keyword evidence="2" id="KW-1185">Reference proteome</keyword>
<proteinExistence type="predicted"/>